<evidence type="ECO:0000313" key="9">
    <source>
        <dbReference type="Proteomes" id="UP001190926"/>
    </source>
</evidence>
<reference evidence="8 9" key="1">
    <citation type="journal article" date="2021" name="Nat. Commun.">
        <title>Incipient diploidization of the medicinal plant Perilla within 10,000 years.</title>
        <authorList>
            <person name="Zhang Y."/>
            <person name="Shen Q."/>
            <person name="Leng L."/>
            <person name="Zhang D."/>
            <person name="Chen S."/>
            <person name="Shi Y."/>
            <person name="Ning Z."/>
            <person name="Chen S."/>
        </authorList>
    </citation>
    <scope>NUCLEOTIDE SEQUENCE [LARGE SCALE GENOMIC DNA]</scope>
    <source>
        <strain evidence="9">cv. PC099</strain>
    </source>
</reference>
<dbReference type="AlphaFoldDB" id="A0AAD4J3V8"/>
<dbReference type="InterPro" id="IPR009057">
    <property type="entry name" value="Homeodomain-like_sf"/>
</dbReference>
<dbReference type="SUPFAM" id="SSF46785">
    <property type="entry name" value="Winged helix' DNA-binding domain"/>
    <property type="match status" value="1"/>
</dbReference>
<dbReference type="Gene3D" id="1.10.10.60">
    <property type="entry name" value="Homeodomain-like"/>
    <property type="match status" value="1"/>
</dbReference>
<dbReference type="PANTHER" id="PTHR46267">
    <property type="entry name" value="SINGLE MYB HISTONE 4"/>
    <property type="match status" value="1"/>
</dbReference>
<keyword evidence="3" id="KW-0158">Chromosome</keyword>
<dbReference type="PANTHER" id="PTHR46267:SF3">
    <property type="entry name" value="TELOMERE REPEAT-BINDING FACTOR 4-RELATED"/>
    <property type="match status" value="1"/>
</dbReference>
<dbReference type="SUPFAM" id="SSF46689">
    <property type="entry name" value="Homeodomain-like"/>
    <property type="match status" value="1"/>
</dbReference>
<evidence type="ECO:0000256" key="3">
    <source>
        <dbReference type="ARBA" id="ARBA00022454"/>
    </source>
</evidence>
<evidence type="ECO:0000256" key="2">
    <source>
        <dbReference type="ARBA" id="ARBA00004286"/>
    </source>
</evidence>
<dbReference type="InterPro" id="IPR005818">
    <property type="entry name" value="Histone_H1/H5_H15"/>
</dbReference>
<comment type="subcellular location">
    <subcellularLocation>
        <location evidence="2">Chromosome</location>
    </subcellularLocation>
    <subcellularLocation>
        <location evidence="1">Nucleus</location>
    </subcellularLocation>
</comment>
<evidence type="ECO:0000256" key="6">
    <source>
        <dbReference type="SAM" id="MobiDB-lite"/>
    </source>
</evidence>
<dbReference type="EMBL" id="SDAM02000164">
    <property type="protein sequence ID" value="KAH6826649.1"/>
    <property type="molecule type" value="Genomic_DNA"/>
</dbReference>
<dbReference type="GO" id="GO:0003691">
    <property type="term" value="F:double-stranded telomeric DNA binding"/>
    <property type="evidence" value="ECO:0007669"/>
    <property type="project" value="InterPro"/>
</dbReference>
<keyword evidence="4" id="KW-0238">DNA-binding</keyword>
<dbReference type="GO" id="GO:0005634">
    <property type="term" value="C:nucleus"/>
    <property type="evidence" value="ECO:0007669"/>
    <property type="project" value="UniProtKB-SubCell"/>
</dbReference>
<evidence type="ECO:0000313" key="8">
    <source>
        <dbReference type="EMBL" id="KAH6826649.1"/>
    </source>
</evidence>
<evidence type="ECO:0000256" key="1">
    <source>
        <dbReference type="ARBA" id="ARBA00004123"/>
    </source>
</evidence>
<dbReference type="GO" id="GO:0006334">
    <property type="term" value="P:nucleosome assembly"/>
    <property type="evidence" value="ECO:0007669"/>
    <property type="project" value="InterPro"/>
</dbReference>
<dbReference type="PROSITE" id="PS51504">
    <property type="entry name" value="H15"/>
    <property type="match status" value="1"/>
</dbReference>
<name>A0AAD4J3V8_PERFH</name>
<organism evidence="8 9">
    <name type="scientific">Perilla frutescens var. hirtella</name>
    <name type="common">Perilla citriodora</name>
    <name type="synonym">Perilla setoyensis</name>
    <dbReference type="NCBI Taxonomy" id="608512"/>
    <lineage>
        <taxon>Eukaryota</taxon>
        <taxon>Viridiplantae</taxon>
        <taxon>Streptophyta</taxon>
        <taxon>Embryophyta</taxon>
        <taxon>Tracheophyta</taxon>
        <taxon>Spermatophyta</taxon>
        <taxon>Magnoliopsida</taxon>
        <taxon>eudicotyledons</taxon>
        <taxon>Gunneridae</taxon>
        <taxon>Pentapetalae</taxon>
        <taxon>asterids</taxon>
        <taxon>lamiids</taxon>
        <taxon>Lamiales</taxon>
        <taxon>Lamiaceae</taxon>
        <taxon>Nepetoideae</taxon>
        <taxon>Elsholtzieae</taxon>
        <taxon>Perilla</taxon>
    </lineage>
</organism>
<gene>
    <name evidence="8" type="ORF">C2S53_014906</name>
</gene>
<dbReference type="Pfam" id="PF00538">
    <property type="entry name" value="Linker_histone"/>
    <property type="match status" value="1"/>
</dbReference>
<feature type="region of interest" description="Disordered" evidence="6">
    <location>
        <begin position="145"/>
        <end position="169"/>
    </location>
</feature>
<dbReference type="GO" id="GO:0000786">
    <property type="term" value="C:nucleosome"/>
    <property type="evidence" value="ECO:0007669"/>
    <property type="project" value="InterPro"/>
</dbReference>
<feature type="domain" description="H15" evidence="7">
    <location>
        <begin position="74"/>
        <end position="142"/>
    </location>
</feature>
<keyword evidence="9" id="KW-1185">Reference proteome</keyword>
<dbReference type="Proteomes" id="UP001190926">
    <property type="component" value="Unassembled WGS sequence"/>
</dbReference>
<dbReference type="InterPro" id="IPR036390">
    <property type="entry name" value="WH_DNA-bd_sf"/>
</dbReference>
<keyword evidence="5" id="KW-0539">Nucleus</keyword>
<dbReference type="SMART" id="SM00526">
    <property type="entry name" value="H15"/>
    <property type="match status" value="1"/>
</dbReference>
<evidence type="ECO:0000259" key="7">
    <source>
        <dbReference type="PROSITE" id="PS51504"/>
    </source>
</evidence>
<dbReference type="CDD" id="cd11660">
    <property type="entry name" value="SANT_TRF"/>
    <property type="match status" value="1"/>
</dbReference>
<dbReference type="Gene3D" id="1.10.10.10">
    <property type="entry name" value="Winged helix-like DNA-binding domain superfamily/Winged helix DNA-binding domain"/>
    <property type="match status" value="1"/>
</dbReference>
<dbReference type="InterPro" id="IPR044597">
    <property type="entry name" value="SMH1-6"/>
</dbReference>
<comment type="caution">
    <text evidence="8">The sequence shown here is derived from an EMBL/GenBank/DDBJ whole genome shotgun (WGS) entry which is preliminary data.</text>
</comment>
<protein>
    <recommendedName>
        <fullName evidence="7">H15 domain-containing protein</fullName>
    </recommendedName>
</protein>
<sequence length="235" mass="26947">MTKRQRHKWTAEKPEPEPLRAGVAKLRVANWKNIFKDLEFAPKLHNRTNFDLKDKCLTNQNFCIDDSVTKANHNFLECNAMIFEALTSLKNPRGSDFSAIADFIEQRHVVPENFRKLLVLKLRKLVREEKVEKDRQFYKIKDAALGTDTPTPGQKDVKPRPTQKSGQMTSCEPVDFAAEKAAVWVAEAENSDSRAAEAIEESERVSQMAEDAEAMFSLSKELFVHCFWSGYALFY</sequence>
<evidence type="ECO:0000256" key="5">
    <source>
        <dbReference type="ARBA" id="ARBA00023242"/>
    </source>
</evidence>
<proteinExistence type="predicted"/>
<dbReference type="InterPro" id="IPR036388">
    <property type="entry name" value="WH-like_DNA-bd_sf"/>
</dbReference>
<accession>A0AAD4J3V8</accession>
<evidence type="ECO:0000256" key="4">
    <source>
        <dbReference type="ARBA" id="ARBA00023125"/>
    </source>
</evidence>